<organism evidence="2 3">
    <name type="scientific">Desmophyllum pertusum</name>
    <dbReference type="NCBI Taxonomy" id="174260"/>
    <lineage>
        <taxon>Eukaryota</taxon>
        <taxon>Metazoa</taxon>
        <taxon>Cnidaria</taxon>
        <taxon>Anthozoa</taxon>
        <taxon>Hexacorallia</taxon>
        <taxon>Scleractinia</taxon>
        <taxon>Caryophylliina</taxon>
        <taxon>Caryophylliidae</taxon>
        <taxon>Desmophyllum</taxon>
    </lineage>
</organism>
<name>A0A9W9ZHZ4_9CNID</name>
<dbReference type="EMBL" id="MU825976">
    <property type="protein sequence ID" value="KAJ7381876.1"/>
    <property type="molecule type" value="Genomic_DNA"/>
</dbReference>
<dbReference type="AlphaFoldDB" id="A0A9W9ZHZ4"/>
<evidence type="ECO:0000313" key="3">
    <source>
        <dbReference type="Proteomes" id="UP001163046"/>
    </source>
</evidence>
<evidence type="ECO:0000313" key="2">
    <source>
        <dbReference type="EMBL" id="KAJ7381876.1"/>
    </source>
</evidence>
<gene>
    <name evidence="2" type="ORF">OS493_038540</name>
</gene>
<keyword evidence="3" id="KW-1185">Reference proteome</keyword>
<evidence type="ECO:0000256" key="1">
    <source>
        <dbReference type="SAM" id="MobiDB-lite"/>
    </source>
</evidence>
<dbReference type="Proteomes" id="UP001163046">
    <property type="component" value="Unassembled WGS sequence"/>
</dbReference>
<feature type="compositionally biased region" description="Acidic residues" evidence="1">
    <location>
        <begin position="302"/>
        <end position="322"/>
    </location>
</feature>
<sequence length="404" mass="45746">MCTAVVDNQTSLSAITATKLVHQDTPVRKAGGDIVPCRGGINANKVNELFRGYLSTYFMHSYLDCLPDEYSRFNMMDFNRSLVELRVYTDEARHELDLLKNTWLIDEFEQSLKSMGDYKGATNHLVEVCPSLRSYMENNLLLLAGDWPTWYYNKKIICQWKPNVDPDYLLSLVPWQGPFHICLNSQENVVVNFHCFFEKLHKSLFGQQKVLSKTNQSPSHFHINNSCIWRMAHSILSPSLDATVDQRSLPLGYAWKGLEPDPLLACDAVNSASPQSRRAFKQLQTKVCLAAIEDNEGGQSGGDDDSEGDSDNSDDDNDDDDNDGKLVTLADRILVKAKECLAHLPETQLFKFSNRNCKPGNCQLWSNSTKCCHWVDMCHMWQGLQDQRGFNATSKNSLVTQTKP</sequence>
<proteinExistence type="predicted"/>
<reference evidence="2" key="1">
    <citation type="submission" date="2023-01" db="EMBL/GenBank/DDBJ databases">
        <title>Genome assembly of the deep-sea coral Lophelia pertusa.</title>
        <authorList>
            <person name="Herrera S."/>
            <person name="Cordes E."/>
        </authorList>
    </citation>
    <scope>NUCLEOTIDE SEQUENCE</scope>
    <source>
        <strain evidence="2">USNM1676648</strain>
        <tissue evidence="2">Polyp</tissue>
    </source>
</reference>
<protein>
    <submittedName>
        <fullName evidence="2">Uncharacterized protein</fullName>
    </submittedName>
</protein>
<comment type="caution">
    <text evidence="2">The sequence shown here is derived from an EMBL/GenBank/DDBJ whole genome shotgun (WGS) entry which is preliminary data.</text>
</comment>
<accession>A0A9W9ZHZ4</accession>
<feature type="region of interest" description="Disordered" evidence="1">
    <location>
        <begin position="294"/>
        <end position="324"/>
    </location>
</feature>